<organism evidence="2 3">
    <name type="scientific">Vitreoscilla filiformis</name>
    <dbReference type="NCBI Taxonomy" id="63"/>
    <lineage>
        <taxon>Bacteria</taxon>
        <taxon>Pseudomonadati</taxon>
        <taxon>Pseudomonadota</taxon>
        <taxon>Betaproteobacteria</taxon>
        <taxon>Neisseriales</taxon>
        <taxon>Neisseriaceae</taxon>
        <taxon>Vitreoscilla</taxon>
    </lineage>
</organism>
<dbReference type="EMBL" id="CP022423">
    <property type="protein sequence ID" value="ASM78048.1"/>
    <property type="molecule type" value="Genomic_DNA"/>
</dbReference>
<accession>A0A221KG93</accession>
<dbReference type="Proteomes" id="UP000199729">
    <property type="component" value="Chromosome"/>
</dbReference>
<evidence type="ECO:0000256" key="1">
    <source>
        <dbReference type="SAM" id="Phobius"/>
    </source>
</evidence>
<dbReference type="InterPro" id="IPR022265">
    <property type="entry name" value="CHP03790"/>
</dbReference>
<keyword evidence="3" id="KW-1185">Reference proteome</keyword>
<gene>
    <name evidence="2" type="ORF">VITFI_CDS2270</name>
</gene>
<evidence type="ECO:0008006" key="4">
    <source>
        <dbReference type="Google" id="ProtNLM"/>
    </source>
</evidence>
<sequence>MFNAKHGWWVAAVVVFGGLLGLFYAHGLRAQAGEADAVAAGIVSDLTAQMASAPAVPASVPLPMPRPPIALPSSGRLTRQQVGVVINEADPYSVNVGAYYVQQRGLRPHQVLRVRLPVEPALSPDDLQTLRQQIDAFFGPGIQALALAWAQPWRVECNSITSAVTLGFQPGHCGCGKGADSPYFNATTAMPFSVLGIRPSMLLAAGDVAHARALIDTGVSADGSRFHVRTPMVAAVFKRSGDVRRDVRAPLFPQPNRSEALGVEIRNDKPSTPVPTQPLILYQTGGVNEPLLAQLKFVPGAVADHLTSAGGMLDGSGGHMPATAWIDAGATASYGTVTEPCNYTQKFPHPQLLLLRLMEGGSVLEAYWKSVQWPVQGVFVGEPLAAPYAPVQRPVPAQAR</sequence>
<keyword evidence="1" id="KW-1133">Transmembrane helix</keyword>
<dbReference type="RefSeq" id="WP_198301435.1">
    <property type="nucleotide sequence ID" value="NZ_CP022423.1"/>
</dbReference>
<feature type="transmembrane region" description="Helical" evidence="1">
    <location>
        <begin position="6"/>
        <end position="25"/>
    </location>
</feature>
<dbReference type="NCBIfam" id="TIGR03790">
    <property type="entry name" value="TIGR03790 family protein"/>
    <property type="match status" value="1"/>
</dbReference>
<evidence type="ECO:0000313" key="3">
    <source>
        <dbReference type="Proteomes" id="UP000199729"/>
    </source>
</evidence>
<protein>
    <recommendedName>
        <fullName evidence="4">TIGR03790 family protein</fullName>
    </recommendedName>
</protein>
<dbReference type="AlphaFoldDB" id="A0A221KG93"/>
<dbReference type="KEGG" id="vff:VITFI_CDS2270"/>
<evidence type="ECO:0000313" key="2">
    <source>
        <dbReference type="EMBL" id="ASM78048.1"/>
    </source>
</evidence>
<proteinExistence type="predicted"/>
<keyword evidence="1" id="KW-0472">Membrane</keyword>
<keyword evidence="1" id="KW-0812">Transmembrane</keyword>
<reference evidence="2 3" key="1">
    <citation type="submission" date="2017-07" db="EMBL/GenBank/DDBJ databases">
        <title>Complete Genome Sequence of the cosmetic ferment Vitreoscilla filiformis (ATCC15551).</title>
        <authorList>
            <person name="Contreras S."/>
            <person name="Sagory-Zalkind P."/>
            <person name="Blanquart H."/>
            <person name="Iltis A."/>
            <person name="Morand S.C."/>
        </authorList>
    </citation>
    <scope>NUCLEOTIDE SEQUENCE [LARGE SCALE GENOMIC DNA]</scope>
    <source>
        <strain evidence="2 3">ATCC 15551</strain>
    </source>
</reference>
<name>A0A221KG93_VITFI</name>